<organism evidence="5 6">
    <name type="scientific">Dokdonella koreensis DS-123</name>
    <dbReference type="NCBI Taxonomy" id="1300342"/>
    <lineage>
        <taxon>Bacteria</taxon>
        <taxon>Pseudomonadati</taxon>
        <taxon>Pseudomonadota</taxon>
        <taxon>Gammaproteobacteria</taxon>
        <taxon>Lysobacterales</taxon>
        <taxon>Rhodanobacteraceae</taxon>
        <taxon>Dokdonella</taxon>
    </lineage>
</organism>
<dbReference type="GO" id="GO:0006355">
    <property type="term" value="P:regulation of DNA-templated transcription"/>
    <property type="evidence" value="ECO:0007669"/>
    <property type="project" value="InterPro"/>
</dbReference>
<dbReference type="InterPro" id="IPR001867">
    <property type="entry name" value="OmpR/PhoB-type_DNA-bd"/>
</dbReference>
<evidence type="ECO:0000256" key="2">
    <source>
        <dbReference type="PROSITE-ProRule" id="PRU01091"/>
    </source>
</evidence>
<dbReference type="CDD" id="cd00383">
    <property type="entry name" value="trans_reg_C"/>
    <property type="match status" value="1"/>
</dbReference>
<gene>
    <name evidence="5" type="ORF">I596_933</name>
</gene>
<keyword evidence="3" id="KW-0812">Transmembrane</keyword>
<protein>
    <submittedName>
        <fullName evidence="5">Trans_reg_C domain containing protein</fullName>
    </submittedName>
</protein>
<dbReference type="GO" id="GO:0003677">
    <property type="term" value="F:DNA binding"/>
    <property type="evidence" value="ECO:0007669"/>
    <property type="project" value="UniProtKB-UniRule"/>
</dbReference>
<evidence type="ECO:0000313" key="6">
    <source>
        <dbReference type="Proteomes" id="UP000076830"/>
    </source>
</evidence>
<dbReference type="EMBL" id="CP015249">
    <property type="protein sequence ID" value="ANB16963.1"/>
    <property type="molecule type" value="Genomic_DNA"/>
</dbReference>
<reference evidence="5 6" key="1">
    <citation type="submission" date="2016-04" db="EMBL/GenBank/DDBJ databases">
        <title>Complete genome sequence of Dokdonella koreensis DS-123T.</title>
        <authorList>
            <person name="Kim J.F."/>
            <person name="Lee H."/>
            <person name="Kwak M.-J."/>
        </authorList>
    </citation>
    <scope>NUCLEOTIDE SEQUENCE [LARGE SCALE GENOMIC DNA]</scope>
    <source>
        <strain evidence="5 6">DS-123</strain>
    </source>
</reference>
<evidence type="ECO:0000256" key="1">
    <source>
        <dbReference type="ARBA" id="ARBA00023125"/>
    </source>
</evidence>
<dbReference type="InterPro" id="IPR036388">
    <property type="entry name" value="WH-like_DNA-bd_sf"/>
</dbReference>
<dbReference type="SUPFAM" id="SSF48452">
    <property type="entry name" value="TPR-like"/>
    <property type="match status" value="1"/>
</dbReference>
<keyword evidence="3" id="KW-0472">Membrane</keyword>
<proteinExistence type="predicted"/>
<dbReference type="KEGG" id="dko:I596_933"/>
<feature type="domain" description="OmpR/PhoB-type" evidence="4">
    <location>
        <begin position="6"/>
        <end position="104"/>
    </location>
</feature>
<keyword evidence="6" id="KW-1185">Reference proteome</keyword>
<feature type="DNA-binding region" description="OmpR/PhoB-type" evidence="2">
    <location>
        <begin position="6"/>
        <end position="104"/>
    </location>
</feature>
<dbReference type="SMART" id="SM00862">
    <property type="entry name" value="Trans_reg_C"/>
    <property type="match status" value="1"/>
</dbReference>
<dbReference type="RefSeq" id="WP_067644710.1">
    <property type="nucleotide sequence ID" value="NZ_CP015249.1"/>
</dbReference>
<evidence type="ECO:0000256" key="3">
    <source>
        <dbReference type="SAM" id="Phobius"/>
    </source>
</evidence>
<dbReference type="Proteomes" id="UP000076830">
    <property type="component" value="Chromosome"/>
</dbReference>
<dbReference type="SUPFAM" id="SSF46894">
    <property type="entry name" value="C-terminal effector domain of the bipartite response regulators"/>
    <property type="match status" value="1"/>
</dbReference>
<evidence type="ECO:0000313" key="5">
    <source>
        <dbReference type="EMBL" id="ANB16963.1"/>
    </source>
</evidence>
<dbReference type="Pfam" id="PF00486">
    <property type="entry name" value="Trans_reg_C"/>
    <property type="match status" value="1"/>
</dbReference>
<dbReference type="PROSITE" id="PS51755">
    <property type="entry name" value="OMPR_PHOB"/>
    <property type="match status" value="1"/>
</dbReference>
<dbReference type="STRING" id="1300342.I596_933"/>
<sequence length="645" mass="69032">MAESAPASLAFDGIAIDVAGRRLLRDGAEQALEPKAFAVLALLAAAPGRVFTREEILDAVWGHRHVTPGVLNRIVTLVRQALGEDAQNARLLQTVHGVGYRFDPPASAAPTVDGVGDVPAAMRPAAPAPPRRARRGAVGLSLGLVAVLGLAFVAGGGLVRQRIDAAASLAAAAAPAPPPVLIVMPLKPIGGEEGSRVIAEGLSEELICSLARVDGLRVIAHTSTLVATTDESDTAGLVRRLGITHALEGNLQQAGQALRVRLRLVDTGSGSTVWVKDFDREVSEVLGLQRDVAHEVAASLALRMGLDPAAAIRSGDADFVRRSMEARALLARTDLPEEASVAVAENEFRVLVRERPTDARARTGLALALLVRSQRQPAHAPALREESLREAMIARQLDPTQPESYSVEAHAACDRNDWEHCLALREQARQMAPSNLFVVYANVVSLAELGYLDRAEALARDLSMRDPLAGSVHFILGRILDTQGRHDEARVELEQAGSRAFGARWLNAVWRGDLAGALRIAEADIASAPAAGFVATSRALADPALWPQAKAAFERAGQGTPAWSFLRVLAPDAGDDAAETIRQLDAMRHSGYSSWQLLLWSRDLAWLRRDPAFPAYLRDSGILDYWRKHGFPNQCRPVGDGAACD</sequence>
<keyword evidence="3" id="KW-1133">Transmembrane helix</keyword>
<dbReference type="InterPro" id="IPR011990">
    <property type="entry name" value="TPR-like_helical_dom_sf"/>
</dbReference>
<dbReference type="GO" id="GO:0000160">
    <property type="term" value="P:phosphorelay signal transduction system"/>
    <property type="evidence" value="ECO:0007669"/>
    <property type="project" value="InterPro"/>
</dbReference>
<dbReference type="Gene3D" id="1.25.40.10">
    <property type="entry name" value="Tetratricopeptide repeat domain"/>
    <property type="match status" value="1"/>
</dbReference>
<feature type="transmembrane region" description="Helical" evidence="3">
    <location>
        <begin position="137"/>
        <end position="159"/>
    </location>
</feature>
<dbReference type="AlphaFoldDB" id="A0A160DTN2"/>
<dbReference type="Gene3D" id="1.10.10.10">
    <property type="entry name" value="Winged helix-like DNA-binding domain superfamily/Winged helix DNA-binding domain"/>
    <property type="match status" value="1"/>
</dbReference>
<keyword evidence="1 2" id="KW-0238">DNA-binding</keyword>
<name>A0A160DTN2_9GAMM</name>
<evidence type="ECO:0000259" key="4">
    <source>
        <dbReference type="PROSITE" id="PS51755"/>
    </source>
</evidence>
<dbReference type="InterPro" id="IPR016032">
    <property type="entry name" value="Sig_transdc_resp-reg_C-effctor"/>
</dbReference>
<accession>A0A160DTN2</accession>